<dbReference type="Pfam" id="PF17792">
    <property type="entry name" value="ThiD2"/>
    <property type="match status" value="1"/>
</dbReference>
<protein>
    <submittedName>
        <fullName evidence="3">Thiamin-phosphate pyrophosphorylase</fullName>
        <ecNumber evidence="3">2.5.1.3</ecNumber>
    </submittedName>
</protein>
<dbReference type="GO" id="GO:0009228">
    <property type="term" value="P:thiamine biosynthetic process"/>
    <property type="evidence" value="ECO:0007669"/>
    <property type="project" value="UniProtKB-KW"/>
</dbReference>
<organism evidence="3">
    <name type="scientific">hydrothermal vent metagenome</name>
    <dbReference type="NCBI Taxonomy" id="652676"/>
    <lineage>
        <taxon>unclassified sequences</taxon>
        <taxon>metagenomes</taxon>
        <taxon>ecological metagenomes</taxon>
    </lineage>
</organism>
<evidence type="ECO:0000313" key="3">
    <source>
        <dbReference type="EMBL" id="VAX41724.1"/>
    </source>
</evidence>
<dbReference type="Pfam" id="PF02581">
    <property type="entry name" value="TMP-TENI"/>
    <property type="match status" value="1"/>
</dbReference>
<name>A0A3B1DYZ5_9ZZZZ</name>
<dbReference type="CDD" id="cd00564">
    <property type="entry name" value="TMP_TenI"/>
    <property type="match status" value="1"/>
</dbReference>
<feature type="domain" description="Thiamine phosphate synthase/TenI" evidence="1">
    <location>
        <begin position="154"/>
        <end position="222"/>
    </location>
</feature>
<accession>A0A3B1DYZ5</accession>
<feature type="non-terminal residue" evidence="3">
    <location>
        <position position="223"/>
    </location>
</feature>
<dbReference type="Gene3D" id="3.20.20.70">
    <property type="entry name" value="Aldolase class I"/>
    <property type="match status" value="1"/>
</dbReference>
<evidence type="ECO:0000259" key="2">
    <source>
        <dbReference type="Pfam" id="PF17792"/>
    </source>
</evidence>
<dbReference type="SUPFAM" id="SSF51391">
    <property type="entry name" value="Thiamin phosphate synthase"/>
    <property type="match status" value="1"/>
</dbReference>
<dbReference type="EMBL" id="UOGK01000584">
    <property type="protein sequence ID" value="VAX41724.1"/>
    <property type="molecule type" value="Genomic_DNA"/>
</dbReference>
<gene>
    <name evidence="3" type="ORF">MNBD_PLANCTO03-1161</name>
</gene>
<sequence>MQSFPPSNLRILDAAANRACEGLRLLEDTARFTLDHAQLTEELKSIRHAVRTTLRSAGVDPLALIASRDTPTDVGATIETKSERSRPSQRAVIDAAAGRAAEALRSIEEILKLDPDASDAARTTESLRYRIYEAHQRLSLALGADRDNFHGWRLCVIITEALCKHPWLETARLAIAGGADCIQLREKTLGDRELLIRATALVNMARPLNVSVIINDRPDIALL</sequence>
<dbReference type="InterPro" id="IPR013785">
    <property type="entry name" value="Aldolase_TIM"/>
</dbReference>
<reference evidence="3" key="1">
    <citation type="submission" date="2018-06" db="EMBL/GenBank/DDBJ databases">
        <authorList>
            <person name="Zhirakovskaya E."/>
        </authorList>
    </citation>
    <scope>NUCLEOTIDE SEQUENCE</scope>
</reference>
<dbReference type="EC" id="2.5.1.3" evidence="3"/>
<dbReference type="InterPro" id="IPR022998">
    <property type="entry name" value="ThiamineP_synth_TenI"/>
</dbReference>
<proteinExistence type="predicted"/>
<keyword evidence="3" id="KW-0808">Transferase</keyword>
<feature type="domain" description="ThiD2" evidence="2">
    <location>
        <begin position="10"/>
        <end position="135"/>
    </location>
</feature>
<dbReference type="InterPro" id="IPR036206">
    <property type="entry name" value="ThiamineP_synth_sf"/>
</dbReference>
<evidence type="ECO:0000259" key="1">
    <source>
        <dbReference type="Pfam" id="PF02581"/>
    </source>
</evidence>
<dbReference type="AlphaFoldDB" id="A0A3B1DYZ5"/>
<dbReference type="InterPro" id="IPR041397">
    <property type="entry name" value="ThiD2"/>
</dbReference>
<dbReference type="GO" id="GO:0004789">
    <property type="term" value="F:thiamine-phosphate diphosphorylase activity"/>
    <property type="evidence" value="ECO:0007669"/>
    <property type="project" value="UniProtKB-EC"/>
</dbReference>